<gene>
    <name evidence="1" type="ORF">E3J62_03695</name>
</gene>
<proteinExistence type="predicted"/>
<organism evidence="1 2">
    <name type="scientific">candidate division TA06 bacterium</name>
    <dbReference type="NCBI Taxonomy" id="2250710"/>
    <lineage>
        <taxon>Bacteria</taxon>
        <taxon>Bacteria division TA06</taxon>
    </lineage>
</organism>
<dbReference type="Proteomes" id="UP000315525">
    <property type="component" value="Unassembled WGS sequence"/>
</dbReference>
<comment type="caution">
    <text evidence="1">The sequence shown here is derived from an EMBL/GenBank/DDBJ whole genome shotgun (WGS) entry which is preliminary data.</text>
</comment>
<name>A0A523UVY7_UNCT6</name>
<dbReference type="AlphaFoldDB" id="A0A523UVY7"/>
<protein>
    <submittedName>
        <fullName evidence="1">Uncharacterized protein</fullName>
    </submittedName>
</protein>
<reference evidence="1 2" key="1">
    <citation type="submission" date="2019-03" db="EMBL/GenBank/DDBJ databases">
        <title>Metabolic potential of uncultured bacteria and archaea associated with petroleum seepage in deep-sea sediments.</title>
        <authorList>
            <person name="Dong X."/>
            <person name="Hubert C."/>
        </authorList>
    </citation>
    <scope>NUCLEOTIDE SEQUENCE [LARGE SCALE GENOMIC DNA]</scope>
    <source>
        <strain evidence="1">E44_bin18</strain>
    </source>
</reference>
<accession>A0A523UVY7</accession>
<dbReference type="EMBL" id="SOJN01000046">
    <property type="protein sequence ID" value="TET46715.1"/>
    <property type="molecule type" value="Genomic_DNA"/>
</dbReference>
<evidence type="ECO:0000313" key="2">
    <source>
        <dbReference type="Proteomes" id="UP000315525"/>
    </source>
</evidence>
<sequence>MANTNNKASKNAPFLFMVDDGDACASGLVAYGRPLRTSLGSQEVDSGVASCASSMMKWMAIYSEDGSEPEQHALVWHTACFAF</sequence>
<evidence type="ECO:0000313" key="1">
    <source>
        <dbReference type="EMBL" id="TET46715.1"/>
    </source>
</evidence>